<dbReference type="PANTHER" id="PTHR45631">
    <property type="entry name" value="OS07G0107800 PROTEIN-RELATED"/>
    <property type="match status" value="1"/>
</dbReference>
<dbReference type="InterPro" id="IPR024788">
    <property type="entry name" value="Malectin-like_Carb-bd_dom"/>
</dbReference>
<protein>
    <recommendedName>
        <fullName evidence="3">Malectin-like domain-containing protein</fullName>
    </recommendedName>
</protein>
<dbReference type="Proteomes" id="UP000823388">
    <property type="component" value="Chromosome 8K"/>
</dbReference>
<sequence length="388" mass="43916">MEGRRDGGRGEEAREGSFLSIDCGYTKHQKYSGGKTGITYLADVGFTDAGLTHHVYPENLQPDDLPDRYKNIRFFPNGTRNCYTIRYLPPGGKYLVRAYFGYGNYDTLNWLPTFDLYIGVNYWTTVRVVNSSTAYIFEAITVSPANYLQVCLVNKGLGTPFISGLDLRILQANLYPDSTATQSLVLLSFFRQSVGFGPNRYHFGTHNRRIRFPDDPYDRIWQRYEEVPTWTVPYAIDGCPNDTYGAPSAVMRSVSTPLNSSRMDLYWNLDSSMDADSNTKYLVVLYFAEVEILQPEEFRQFDALLDDNITLADAFSPQQMLTTVLTGIVQGSGSHAISLVATFNSKPPLISAMEIFLVRPPLPDSPTLPSARDTRQRQENTRQRSRRV</sequence>
<name>A0A8T0PQR2_PANVG</name>
<comment type="caution">
    <text evidence="4">The sequence shown here is derived from an EMBL/GenBank/DDBJ whole genome shotgun (WGS) entry which is preliminary data.</text>
</comment>
<feature type="region of interest" description="Disordered" evidence="2">
    <location>
        <begin position="364"/>
        <end position="388"/>
    </location>
</feature>
<evidence type="ECO:0000256" key="1">
    <source>
        <dbReference type="ARBA" id="ARBA00004167"/>
    </source>
</evidence>
<keyword evidence="5" id="KW-1185">Reference proteome</keyword>
<gene>
    <name evidence="4" type="ORF">PVAP13_8KG246302</name>
</gene>
<feature type="domain" description="Malectin-like" evidence="3">
    <location>
        <begin position="21"/>
        <end position="357"/>
    </location>
</feature>
<comment type="subcellular location">
    <subcellularLocation>
        <location evidence="1">Membrane</location>
        <topology evidence="1">Single-pass membrane protein</topology>
    </subcellularLocation>
</comment>
<dbReference type="Pfam" id="PF12819">
    <property type="entry name" value="Malectin_like"/>
    <property type="match status" value="1"/>
</dbReference>
<dbReference type="PANTHER" id="PTHR45631:SF182">
    <property type="entry name" value="OS05G0246600 PROTEIN"/>
    <property type="match status" value="1"/>
</dbReference>
<feature type="compositionally biased region" description="Basic and acidic residues" evidence="2">
    <location>
        <begin position="372"/>
        <end position="382"/>
    </location>
</feature>
<dbReference type="EMBL" id="CM029051">
    <property type="protein sequence ID" value="KAG2562652.1"/>
    <property type="molecule type" value="Genomic_DNA"/>
</dbReference>
<evidence type="ECO:0000313" key="4">
    <source>
        <dbReference type="EMBL" id="KAG2562652.1"/>
    </source>
</evidence>
<evidence type="ECO:0000313" key="5">
    <source>
        <dbReference type="Proteomes" id="UP000823388"/>
    </source>
</evidence>
<evidence type="ECO:0000256" key="2">
    <source>
        <dbReference type="SAM" id="MobiDB-lite"/>
    </source>
</evidence>
<accession>A0A8T0PQR2</accession>
<reference evidence="4" key="1">
    <citation type="submission" date="2020-05" db="EMBL/GenBank/DDBJ databases">
        <title>WGS assembly of Panicum virgatum.</title>
        <authorList>
            <person name="Lovell J.T."/>
            <person name="Jenkins J."/>
            <person name="Shu S."/>
            <person name="Juenger T.E."/>
            <person name="Schmutz J."/>
        </authorList>
    </citation>
    <scope>NUCLEOTIDE SEQUENCE</scope>
    <source>
        <strain evidence="4">AP13</strain>
    </source>
</reference>
<organism evidence="4 5">
    <name type="scientific">Panicum virgatum</name>
    <name type="common">Blackwell switchgrass</name>
    <dbReference type="NCBI Taxonomy" id="38727"/>
    <lineage>
        <taxon>Eukaryota</taxon>
        <taxon>Viridiplantae</taxon>
        <taxon>Streptophyta</taxon>
        <taxon>Embryophyta</taxon>
        <taxon>Tracheophyta</taxon>
        <taxon>Spermatophyta</taxon>
        <taxon>Magnoliopsida</taxon>
        <taxon>Liliopsida</taxon>
        <taxon>Poales</taxon>
        <taxon>Poaceae</taxon>
        <taxon>PACMAD clade</taxon>
        <taxon>Panicoideae</taxon>
        <taxon>Panicodae</taxon>
        <taxon>Paniceae</taxon>
        <taxon>Panicinae</taxon>
        <taxon>Panicum</taxon>
        <taxon>Panicum sect. Hiantes</taxon>
    </lineage>
</organism>
<dbReference type="GO" id="GO:0016020">
    <property type="term" value="C:membrane"/>
    <property type="evidence" value="ECO:0007669"/>
    <property type="project" value="UniProtKB-SubCell"/>
</dbReference>
<evidence type="ECO:0000259" key="3">
    <source>
        <dbReference type="Pfam" id="PF12819"/>
    </source>
</evidence>
<proteinExistence type="predicted"/>
<dbReference type="AlphaFoldDB" id="A0A8T0PQR2"/>